<feature type="compositionally biased region" description="Low complexity" evidence="2">
    <location>
        <begin position="19"/>
        <end position="32"/>
    </location>
</feature>
<protein>
    <recommendedName>
        <fullName evidence="4">Magnesium transporter MgtE intracellular domain-containing protein</fullName>
    </recommendedName>
</protein>
<dbReference type="SUPFAM" id="SSF158791">
    <property type="entry name" value="MgtE N-terminal domain-like"/>
    <property type="match status" value="1"/>
</dbReference>
<dbReference type="InterPro" id="IPR006668">
    <property type="entry name" value="Mg_transptr_MgtE_intracell_dom"/>
</dbReference>
<comment type="caution">
    <text evidence="5">The sequence shown here is derived from an EMBL/GenBank/DDBJ whole genome shotgun (WGS) entry which is preliminary data.</text>
</comment>
<dbReference type="AlphaFoldDB" id="A0A832ECZ9"/>
<sequence length="259" mass="28484">MKNSDGIKRKENRKNSMNSPSAPSTETSPPETFCHNGEAGRKNPKGQPFIKATLAALVLLVLCKIALTAVRLFPECPGIIAQAPKAMAVADAHAQQPSRMTAHAAVSAKADPPDESSRNSGDVSAVSPETWAAIREQKRLLESKEMELKEREARLREMEQEIENRLKELIAVQDKIKQAQQEIQAFREEREQARNAQVQALAKIYGNMKPKEAGQLLESLEEPLAVKVISLMSPDQVAKILASMETKKAAKISRALTGR</sequence>
<dbReference type="EMBL" id="DSTK01000013">
    <property type="protein sequence ID" value="HFK96711.1"/>
    <property type="molecule type" value="Genomic_DNA"/>
</dbReference>
<evidence type="ECO:0000256" key="1">
    <source>
        <dbReference type="SAM" id="Coils"/>
    </source>
</evidence>
<evidence type="ECO:0000256" key="3">
    <source>
        <dbReference type="SAM" id="Phobius"/>
    </source>
</evidence>
<dbReference type="InterPro" id="IPR038076">
    <property type="entry name" value="MgtE_N_sf"/>
</dbReference>
<keyword evidence="3" id="KW-1133">Transmembrane helix</keyword>
<dbReference type="Pfam" id="PF03448">
    <property type="entry name" value="MgtE_N"/>
    <property type="match status" value="1"/>
</dbReference>
<name>A0A832ECZ9_9BACT</name>
<keyword evidence="1" id="KW-0175">Coiled coil</keyword>
<evidence type="ECO:0000256" key="2">
    <source>
        <dbReference type="SAM" id="MobiDB-lite"/>
    </source>
</evidence>
<dbReference type="Gene3D" id="1.25.60.10">
    <property type="entry name" value="MgtE N-terminal domain-like"/>
    <property type="match status" value="1"/>
</dbReference>
<proteinExistence type="predicted"/>
<keyword evidence="3" id="KW-0472">Membrane</keyword>
<feature type="region of interest" description="Disordered" evidence="2">
    <location>
        <begin position="92"/>
        <end position="128"/>
    </location>
</feature>
<evidence type="ECO:0000313" key="5">
    <source>
        <dbReference type="EMBL" id="HFK96711.1"/>
    </source>
</evidence>
<organism evidence="5">
    <name type="scientific">Desulfacinum infernum</name>
    <dbReference type="NCBI Taxonomy" id="35837"/>
    <lineage>
        <taxon>Bacteria</taxon>
        <taxon>Pseudomonadati</taxon>
        <taxon>Thermodesulfobacteriota</taxon>
        <taxon>Syntrophobacteria</taxon>
        <taxon>Syntrophobacterales</taxon>
        <taxon>Syntrophobacteraceae</taxon>
        <taxon>Desulfacinum</taxon>
    </lineage>
</organism>
<keyword evidence="3" id="KW-0812">Transmembrane</keyword>
<feature type="coiled-coil region" evidence="1">
    <location>
        <begin position="134"/>
        <end position="203"/>
    </location>
</feature>
<reference evidence="5" key="1">
    <citation type="journal article" date="2020" name="mSystems">
        <title>Genome- and Community-Level Interaction Insights into Carbon Utilization and Element Cycling Functions of Hydrothermarchaeota in Hydrothermal Sediment.</title>
        <authorList>
            <person name="Zhou Z."/>
            <person name="Liu Y."/>
            <person name="Xu W."/>
            <person name="Pan J."/>
            <person name="Luo Z.H."/>
            <person name="Li M."/>
        </authorList>
    </citation>
    <scope>NUCLEOTIDE SEQUENCE [LARGE SCALE GENOMIC DNA]</scope>
    <source>
        <strain evidence="5">SpSt-456</strain>
    </source>
</reference>
<accession>A0A832ECZ9</accession>
<feature type="region of interest" description="Disordered" evidence="2">
    <location>
        <begin position="1"/>
        <end position="46"/>
    </location>
</feature>
<feature type="transmembrane region" description="Helical" evidence="3">
    <location>
        <begin position="49"/>
        <end position="73"/>
    </location>
</feature>
<gene>
    <name evidence="5" type="ORF">ENS06_05225</name>
</gene>
<feature type="domain" description="Magnesium transporter MgtE intracellular" evidence="4">
    <location>
        <begin position="201"/>
        <end position="255"/>
    </location>
</feature>
<evidence type="ECO:0000259" key="4">
    <source>
        <dbReference type="Pfam" id="PF03448"/>
    </source>
</evidence>